<gene>
    <name evidence="9" type="ORF">POM88_044630</name>
</gene>
<dbReference type="GO" id="GO:0005886">
    <property type="term" value="C:plasma membrane"/>
    <property type="evidence" value="ECO:0007669"/>
    <property type="project" value="TreeGrafter"/>
</dbReference>
<evidence type="ECO:0000256" key="3">
    <source>
        <dbReference type="ARBA" id="ARBA00022692"/>
    </source>
</evidence>
<sequence>MSPENVAMFKILKDEVYLRMTKFADEENSNKKKDNERRERDAEERKKKEDSNSSNSSKQINKDHRSYIIFSASAIPVIAFGRQLERSTYGSLTVTTMQTLASAIICGIIHTIMGGQPLLILRVAEPTVPVYAFVYNFANDRPELGPKLFLAWTGWVCVWTAILLFLLAILGACSIINRFTRLARELLGLLIAMLFVQEAIKVRALLLILNRVH</sequence>
<dbReference type="GO" id="GO:0005452">
    <property type="term" value="F:solute:inorganic anion antiporter activity"/>
    <property type="evidence" value="ECO:0007669"/>
    <property type="project" value="InterPro"/>
</dbReference>
<organism evidence="9 10">
    <name type="scientific">Heracleum sosnowskyi</name>
    <dbReference type="NCBI Taxonomy" id="360622"/>
    <lineage>
        <taxon>Eukaryota</taxon>
        <taxon>Viridiplantae</taxon>
        <taxon>Streptophyta</taxon>
        <taxon>Embryophyta</taxon>
        <taxon>Tracheophyta</taxon>
        <taxon>Spermatophyta</taxon>
        <taxon>Magnoliopsida</taxon>
        <taxon>eudicotyledons</taxon>
        <taxon>Gunneridae</taxon>
        <taxon>Pentapetalae</taxon>
        <taxon>asterids</taxon>
        <taxon>campanulids</taxon>
        <taxon>Apiales</taxon>
        <taxon>Apiaceae</taxon>
        <taxon>Apioideae</taxon>
        <taxon>apioid superclade</taxon>
        <taxon>Tordylieae</taxon>
        <taxon>Tordyliinae</taxon>
        <taxon>Heracleum</taxon>
    </lineage>
</organism>
<feature type="transmembrane region" description="Helical" evidence="7">
    <location>
        <begin position="90"/>
        <end position="112"/>
    </location>
</feature>
<dbReference type="Pfam" id="PF00955">
    <property type="entry name" value="HCO3_cotransp"/>
    <property type="match status" value="1"/>
</dbReference>
<evidence type="ECO:0000256" key="4">
    <source>
        <dbReference type="ARBA" id="ARBA00022989"/>
    </source>
</evidence>
<comment type="subcellular location">
    <subcellularLocation>
        <location evidence="1">Membrane</location>
        <topology evidence="1">Multi-pass membrane protein</topology>
    </subcellularLocation>
</comment>
<dbReference type="InterPro" id="IPR003020">
    <property type="entry name" value="HCO3_transpt_euk"/>
</dbReference>
<feature type="domain" description="Bicarbonate transporter-like transmembrane" evidence="8">
    <location>
        <begin position="69"/>
        <end position="201"/>
    </location>
</feature>
<dbReference type="GO" id="GO:0050801">
    <property type="term" value="P:monoatomic ion homeostasis"/>
    <property type="evidence" value="ECO:0007669"/>
    <property type="project" value="TreeGrafter"/>
</dbReference>
<dbReference type="AlphaFoldDB" id="A0AAD8H4E7"/>
<dbReference type="Proteomes" id="UP001237642">
    <property type="component" value="Unassembled WGS sequence"/>
</dbReference>
<evidence type="ECO:0000313" key="9">
    <source>
        <dbReference type="EMBL" id="KAK1360156.1"/>
    </source>
</evidence>
<feature type="region of interest" description="Disordered" evidence="6">
    <location>
        <begin position="23"/>
        <end position="60"/>
    </location>
</feature>
<feature type="transmembrane region" description="Helical" evidence="7">
    <location>
        <begin position="187"/>
        <end position="209"/>
    </location>
</feature>
<feature type="transmembrane region" description="Helical" evidence="7">
    <location>
        <begin position="150"/>
        <end position="175"/>
    </location>
</feature>
<proteinExistence type="inferred from homology"/>
<dbReference type="PANTHER" id="PTHR11453:SF110">
    <property type="entry name" value="BORON TRANSPORTER 3-RELATED"/>
    <property type="match status" value="1"/>
</dbReference>
<dbReference type="InterPro" id="IPR011531">
    <property type="entry name" value="HCO3_transpt-like_TM_dom"/>
</dbReference>
<reference evidence="9" key="1">
    <citation type="submission" date="2023-02" db="EMBL/GenBank/DDBJ databases">
        <title>Genome of toxic invasive species Heracleum sosnowskyi carries increased number of genes despite the absence of recent whole-genome duplications.</title>
        <authorList>
            <person name="Schelkunov M."/>
            <person name="Shtratnikova V."/>
            <person name="Makarenko M."/>
            <person name="Klepikova A."/>
            <person name="Omelchenko D."/>
            <person name="Novikova G."/>
            <person name="Obukhova E."/>
            <person name="Bogdanov V."/>
            <person name="Penin A."/>
            <person name="Logacheva M."/>
        </authorList>
    </citation>
    <scope>NUCLEOTIDE SEQUENCE</scope>
    <source>
        <strain evidence="9">Hsosn_3</strain>
        <tissue evidence="9">Leaf</tissue>
    </source>
</reference>
<reference evidence="9" key="2">
    <citation type="submission" date="2023-05" db="EMBL/GenBank/DDBJ databases">
        <authorList>
            <person name="Schelkunov M.I."/>
        </authorList>
    </citation>
    <scope>NUCLEOTIDE SEQUENCE</scope>
    <source>
        <strain evidence="9">Hsosn_3</strain>
        <tissue evidence="9">Leaf</tissue>
    </source>
</reference>
<keyword evidence="10" id="KW-1185">Reference proteome</keyword>
<evidence type="ECO:0000259" key="8">
    <source>
        <dbReference type="Pfam" id="PF00955"/>
    </source>
</evidence>
<evidence type="ECO:0000256" key="2">
    <source>
        <dbReference type="ARBA" id="ARBA00006262"/>
    </source>
</evidence>
<feature type="compositionally biased region" description="Basic and acidic residues" evidence="6">
    <location>
        <begin position="23"/>
        <end position="51"/>
    </location>
</feature>
<evidence type="ECO:0000256" key="1">
    <source>
        <dbReference type="ARBA" id="ARBA00004141"/>
    </source>
</evidence>
<evidence type="ECO:0000256" key="6">
    <source>
        <dbReference type="SAM" id="MobiDB-lite"/>
    </source>
</evidence>
<evidence type="ECO:0000313" key="10">
    <source>
        <dbReference type="Proteomes" id="UP001237642"/>
    </source>
</evidence>
<protein>
    <recommendedName>
        <fullName evidence="8">Bicarbonate transporter-like transmembrane domain-containing protein</fullName>
    </recommendedName>
</protein>
<dbReference type="PANTHER" id="PTHR11453">
    <property type="entry name" value="ANION EXCHANGE PROTEIN"/>
    <property type="match status" value="1"/>
</dbReference>
<keyword evidence="3 7" id="KW-0812">Transmembrane</keyword>
<comment type="similarity">
    <text evidence="2">Belongs to the anion exchanger (TC 2.A.31.3) family.</text>
</comment>
<keyword evidence="5 7" id="KW-0472">Membrane</keyword>
<keyword evidence="4 7" id="KW-1133">Transmembrane helix</keyword>
<dbReference type="EMBL" id="JAUIZM010000010">
    <property type="protein sequence ID" value="KAK1360156.1"/>
    <property type="molecule type" value="Genomic_DNA"/>
</dbReference>
<comment type="caution">
    <text evidence="9">The sequence shown here is derived from an EMBL/GenBank/DDBJ whole genome shotgun (WGS) entry which is preliminary data.</text>
</comment>
<evidence type="ECO:0000256" key="7">
    <source>
        <dbReference type="SAM" id="Phobius"/>
    </source>
</evidence>
<accession>A0AAD8H4E7</accession>
<name>A0AAD8H4E7_9APIA</name>
<dbReference type="GO" id="GO:0006820">
    <property type="term" value="P:monoatomic anion transport"/>
    <property type="evidence" value="ECO:0007669"/>
    <property type="project" value="InterPro"/>
</dbReference>
<evidence type="ECO:0000256" key="5">
    <source>
        <dbReference type="ARBA" id="ARBA00023136"/>
    </source>
</evidence>